<dbReference type="Proteomes" id="UP000029990">
    <property type="component" value="Unassembled WGS sequence"/>
</dbReference>
<organism evidence="2 3">
    <name type="scientific">Knoellia flava TL1</name>
    <dbReference type="NCBI Taxonomy" id="1385518"/>
    <lineage>
        <taxon>Bacteria</taxon>
        <taxon>Bacillati</taxon>
        <taxon>Actinomycetota</taxon>
        <taxon>Actinomycetes</taxon>
        <taxon>Micrococcales</taxon>
        <taxon>Intrasporangiaceae</taxon>
        <taxon>Knoellia</taxon>
    </lineage>
</organism>
<evidence type="ECO:0008006" key="4">
    <source>
        <dbReference type="Google" id="ProtNLM"/>
    </source>
</evidence>
<feature type="compositionally biased region" description="Low complexity" evidence="1">
    <location>
        <begin position="167"/>
        <end position="199"/>
    </location>
</feature>
<proteinExistence type="predicted"/>
<protein>
    <recommendedName>
        <fullName evidence="4">HTH cro/C1-type domain-containing protein</fullName>
    </recommendedName>
</protein>
<evidence type="ECO:0000313" key="2">
    <source>
        <dbReference type="EMBL" id="KGN33613.1"/>
    </source>
</evidence>
<name>A0ABR4XFN9_9MICO</name>
<sequence length="216" mass="23008">MDTLTLAGAVGLAIRDHRRRLGLSQRAYAAMRTWSASRVARLESDAGRSSLDDVVGALVGTGFGIALVHVAPEGSSPAQVVEPCSWRESELVARVRGGSRRFPAHHDVQAVDNPPSWWWHREFFVRGLGNEPKWYARRPLPLWDQDLVGPVVPEEPSSANVGDEPDAANAADAAADAANAGGPAHAARVPVSRRSSQVVDAWSAGSQARPADDAVA</sequence>
<gene>
    <name evidence="2" type="ORF">N798_05715</name>
</gene>
<dbReference type="SUPFAM" id="SSF47413">
    <property type="entry name" value="lambda repressor-like DNA-binding domains"/>
    <property type="match status" value="1"/>
</dbReference>
<evidence type="ECO:0000256" key="1">
    <source>
        <dbReference type="SAM" id="MobiDB-lite"/>
    </source>
</evidence>
<feature type="region of interest" description="Disordered" evidence="1">
    <location>
        <begin position="151"/>
        <end position="216"/>
    </location>
</feature>
<keyword evidence="3" id="KW-1185">Reference proteome</keyword>
<accession>A0ABR4XFN9</accession>
<reference evidence="2 3" key="1">
    <citation type="submission" date="2013-08" db="EMBL/GenBank/DDBJ databases">
        <title>The genome sequence of Knoellia flava.</title>
        <authorList>
            <person name="Zhu W."/>
            <person name="Wang G."/>
        </authorList>
    </citation>
    <scope>NUCLEOTIDE SEQUENCE [LARGE SCALE GENOMIC DNA]</scope>
    <source>
        <strain evidence="2 3">TL1</strain>
    </source>
</reference>
<comment type="caution">
    <text evidence="2">The sequence shown here is derived from an EMBL/GenBank/DDBJ whole genome shotgun (WGS) entry which is preliminary data.</text>
</comment>
<evidence type="ECO:0000313" key="3">
    <source>
        <dbReference type="Proteomes" id="UP000029990"/>
    </source>
</evidence>
<dbReference type="InterPro" id="IPR010982">
    <property type="entry name" value="Lambda_DNA-bd_dom_sf"/>
</dbReference>
<dbReference type="EMBL" id="AVPI01000012">
    <property type="protein sequence ID" value="KGN33613.1"/>
    <property type="molecule type" value="Genomic_DNA"/>
</dbReference>